<organism evidence="3 4">
    <name type="scientific">Penicillium cosmopolitanum</name>
    <dbReference type="NCBI Taxonomy" id="1131564"/>
    <lineage>
        <taxon>Eukaryota</taxon>
        <taxon>Fungi</taxon>
        <taxon>Dikarya</taxon>
        <taxon>Ascomycota</taxon>
        <taxon>Pezizomycotina</taxon>
        <taxon>Eurotiomycetes</taxon>
        <taxon>Eurotiomycetidae</taxon>
        <taxon>Eurotiales</taxon>
        <taxon>Aspergillaceae</taxon>
        <taxon>Penicillium</taxon>
    </lineage>
</organism>
<dbReference type="GO" id="GO:0008194">
    <property type="term" value="F:UDP-glycosyltransferase activity"/>
    <property type="evidence" value="ECO:0007669"/>
    <property type="project" value="InterPro"/>
</dbReference>
<reference evidence="3" key="2">
    <citation type="journal article" date="2023" name="IMA Fungus">
        <title>Comparative genomic study of the Penicillium genus elucidates a diverse pangenome and 15 lateral gene transfer events.</title>
        <authorList>
            <person name="Petersen C."/>
            <person name="Sorensen T."/>
            <person name="Nielsen M.R."/>
            <person name="Sondergaard T.E."/>
            <person name="Sorensen J.L."/>
            <person name="Fitzpatrick D.A."/>
            <person name="Frisvad J.C."/>
            <person name="Nielsen K.L."/>
        </authorList>
    </citation>
    <scope>NUCLEOTIDE SEQUENCE</scope>
    <source>
        <strain evidence="3">IBT 29677</strain>
    </source>
</reference>
<accession>A0A9W9W2X5</accession>
<dbReference type="Gene3D" id="3.40.50.2000">
    <property type="entry name" value="Glycogen Phosphorylase B"/>
    <property type="match status" value="2"/>
</dbReference>
<dbReference type="PANTHER" id="PTHR48043">
    <property type="entry name" value="EG:EG0003.4 PROTEIN-RELATED"/>
    <property type="match status" value="1"/>
</dbReference>
<gene>
    <name evidence="3" type="ORF">N7509_005594</name>
</gene>
<dbReference type="EMBL" id="JAPZBU010000006">
    <property type="protein sequence ID" value="KAJ5397481.1"/>
    <property type="molecule type" value="Genomic_DNA"/>
</dbReference>
<evidence type="ECO:0000313" key="3">
    <source>
        <dbReference type="EMBL" id="KAJ5397481.1"/>
    </source>
</evidence>
<dbReference type="InterPro" id="IPR002213">
    <property type="entry name" value="UDP_glucos_trans"/>
</dbReference>
<evidence type="ECO:0008006" key="5">
    <source>
        <dbReference type="Google" id="ProtNLM"/>
    </source>
</evidence>
<dbReference type="GeneID" id="81369211"/>
<dbReference type="SUPFAM" id="SSF53756">
    <property type="entry name" value="UDP-Glycosyltransferase/glycogen phosphorylase"/>
    <property type="match status" value="1"/>
</dbReference>
<evidence type="ECO:0000313" key="4">
    <source>
        <dbReference type="Proteomes" id="UP001147747"/>
    </source>
</evidence>
<dbReference type="InterPro" id="IPR050271">
    <property type="entry name" value="UDP-glycosyltransferase"/>
</dbReference>
<keyword evidence="4" id="KW-1185">Reference proteome</keyword>
<dbReference type="CDD" id="cd03784">
    <property type="entry name" value="GT1_Gtf-like"/>
    <property type="match status" value="1"/>
</dbReference>
<sequence length="564" mass="63771">MALSHDVHPSRKILLVVTTGGFTHAGPVLEIGRALAERGHVIEFATLDGQESWIKPNEYGFVTKIHTMGSGPTHEQLNDHYRRMQAWDVRKGIEPTFISKSMFDSYWPQTYFSLKKIIEDPKTRPSMIVADFFVEAANDMHVEYDLPIAVVCPNWPPLQLPCPYIPGQPGFQLPGTLTSEDASMWLRFKNEMIILLDLPAIMRLFSRTRQMRHRHGVSRPLHKPKKPDYLIFVNSFIGLEIPRDLPPTCSPVGPLLSPTWDPLDTKCEEFLHNHKSVLYIALGTHIILPHKDVAKIIVGVSRLMNEGLVDGVIWAIPKTGRNDIDTSQSFNTTIKDITTDISLADMLGNKHPDWVFPFFAPQRAILDHTSTKLYFTHGGGSSANEALFHGKPMLSMGIFFDQTANTTRLVAGGVAESLDKFTFTSDEIYMKSKKILDSGKDGLYRQNVLRLQRIAHIAARRKNHAADLIEETMYDNELRFDKNGKELRPMHLQTADSRMSAWKANNWDLWTVSALGLVVVMGSMGFVTKQLWKHQQPILGNLHTLILGGWRLVNTSIVNRNVQL</sequence>
<comment type="caution">
    <text evidence="3">The sequence shown here is derived from an EMBL/GenBank/DDBJ whole genome shotgun (WGS) entry which is preliminary data.</text>
</comment>
<dbReference type="RefSeq" id="XP_056489533.1">
    <property type="nucleotide sequence ID" value="XM_056630231.1"/>
</dbReference>
<dbReference type="Proteomes" id="UP001147747">
    <property type="component" value="Unassembled WGS sequence"/>
</dbReference>
<reference evidence="3" key="1">
    <citation type="submission" date="2022-12" db="EMBL/GenBank/DDBJ databases">
        <authorList>
            <person name="Petersen C."/>
        </authorList>
    </citation>
    <scope>NUCLEOTIDE SEQUENCE</scope>
    <source>
        <strain evidence="3">IBT 29677</strain>
    </source>
</reference>
<name>A0A9W9W2X5_9EURO</name>
<dbReference type="Pfam" id="PF00201">
    <property type="entry name" value="UDPGT"/>
    <property type="match status" value="1"/>
</dbReference>
<evidence type="ECO:0000256" key="1">
    <source>
        <dbReference type="ARBA" id="ARBA00022676"/>
    </source>
</evidence>
<evidence type="ECO:0000256" key="2">
    <source>
        <dbReference type="ARBA" id="ARBA00022679"/>
    </source>
</evidence>
<dbReference type="PANTHER" id="PTHR48043:SF145">
    <property type="entry name" value="FI06409P-RELATED"/>
    <property type="match status" value="1"/>
</dbReference>
<keyword evidence="2" id="KW-0808">Transferase</keyword>
<protein>
    <recommendedName>
        <fullName evidence="5">UDP-glycosyltransferases domain-containing protein</fullName>
    </recommendedName>
</protein>
<dbReference type="AlphaFoldDB" id="A0A9W9W2X5"/>
<dbReference type="OrthoDB" id="5835829at2759"/>
<proteinExistence type="predicted"/>
<keyword evidence="1" id="KW-0328">Glycosyltransferase</keyword>